<proteinExistence type="predicted"/>
<keyword evidence="3" id="KW-1185">Reference proteome</keyword>
<feature type="chain" id="PRO_5043315813" evidence="1">
    <location>
        <begin position="24"/>
        <end position="112"/>
    </location>
</feature>
<dbReference type="AlphaFoldDB" id="A0AAV4MU63"/>
<name>A0AAV4MU63_CAEEX</name>
<accession>A0AAV4MU63</accession>
<sequence length="112" mass="12164">MEGVTKFFCVVLLVLGYLSRSSMDCAVTHAVLIFEQRSFPSTTRVFSPKTTTTWLTAAPTANSARVGGVFVMIQRSCSADCTEACTEKGYGIRIQDCTICCKKEEDCGTTAL</sequence>
<reference evidence="2 3" key="1">
    <citation type="submission" date="2021-06" db="EMBL/GenBank/DDBJ databases">
        <title>Caerostris extrusa draft genome.</title>
        <authorList>
            <person name="Kono N."/>
            <person name="Arakawa K."/>
        </authorList>
    </citation>
    <scope>NUCLEOTIDE SEQUENCE [LARGE SCALE GENOMIC DNA]</scope>
</reference>
<dbReference type="EMBL" id="BPLR01002580">
    <property type="protein sequence ID" value="GIX75348.1"/>
    <property type="molecule type" value="Genomic_DNA"/>
</dbReference>
<evidence type="ECO:0000313" key="2">
    <source>
        <dbReference type="EMBL" id="GIX75348.1"/>
    </source>
</evidence>
<comment type="caution">
    <text evidence="2">The sequence shown here is derived from an EMBL/GenBank/DDBJ whole genome shotgun (WGS) entry which is preliminary data.</text>
</comment>
<gene>
    <name evidence="2" type="primary">AVEN_45564_1</name>
    <name evidence="2" type="ORF">CEXT_741301</name>
</gene>
<keyword evidence="1" id="KW-0732">Signal</keyword>
<dbReference type="Proteomes" id="UP001054945">
    <property type="component" value="Unassembled WGS sequence"/>
</dbReference>
<organism evidence="2 3">
    <name type="scientific">Caerostris extrusa</name>
    <name type="common">Bark spider</name>
    <name type="synonym">Caerostris bankana</name>
    <dbReference type="NCBI Taxonomy" id="172846"/>
    <lineage>
        <taxon>Eukaryota</taxon>
        <taxon>Metazoa</taxon>
        <taxon>Ecdysozoa</taxon>
        <taxon>Arthropoda</taxon>
        <taxon>Chelicerata</taxon>
        <taxon>Arachnida</taxon>
        <taxon>Araneae</taxon>
        <taxon>Araneomorphae</taxon>
        <taxon>Entelegynae</taxon>
        <taxon>Araneoidea</taxon>
        <taxon>Araneidae</taxon>
        <taxon>Caerostris</taxon>
    </lineage>
</organism>
<evidence type="ECO:0000313" key="3">
    <source>
        <dbReference type="Proteomes" id="UP001054945"/>
    </source>
</evidence>
<feature type="signal peptide" evidence="1">
    <location>
        <begin position="1"/>
        <end position="23"/>
    </location>
</feature>
<protein>
    <submittedName>
        <fullName evidence="2">Uncharacterized protein</fullName>
    </submittedName>
</protein>
<evidence type="ECO:0000256" key="1">
    <source>
        <dbReference type="SAM" id="SignalP"/>
    </source>
</evidence>